<keyword evidence="2" id="KW-1185">Reference proteome</keyword>
<accession>A0ABQ6BTJ0</accession>
<dbReference type="InterPro" id="IPR052555">
    <property type="entry name" value="dCTP_Pyrophosphatase"/>
</dbReference>
<dbReference type="PANTHER" id="PTHR46523:SF1">
    <property type="entry name" value="DCTP PYROPHOSPHATASE 1"/>
    <property type="match status" value="1"/>
</dbReference>
<dbReference type="Gene3D" id="1.10.287.1080">
    <property type="entry name" value="MazG-like"/>
    <property type="match status" value="1"/>
</dbReference>
<dbReference type="Proteomes" id="UP001156836">
    <property type="component" value="Unassembled WGS sequence"/>
</dbReference>
<dbReference type="CDD" id="cd11537">
    <property type="entry name" value="NTP-PPase_RS21-C6_like"/>
    <property type="match status" value="1"/>
</dbReference>
<proteinExistence type="predicted"/>
<reference evidence="2" key="1">
    <citation type="journal article" date="2019" name="Int. J. Syst. Evol. Microbiol.">
        <title>The Global Catalogue of Microorganisms (GCM) 10K type strain sequencing project: providing services to taxonomists for standard genome sequencing and annotation.</title>
        <authorList>
            <consortium name="The Broad Institute Genomics Platform"/>
            <consortium name="The Broad Institute Genome Sequencing Center for Infectious Disease"/>
            <person name="Wu L."/>
            <person name="Ma J."/>
        </authorList>
    </citation>
    <scope>NUCLEOTIDE SEQUENCE [LARGE SCALE GENOMIC DNA]</scope>
    <source>
        <strain evidence="2">NBRC 104970</strain>
    </source>
</reference>
<protein>
    <submittedName>
        <fullName evidence="1">Nucleotide pyrophosphohydrolase</fullName>
    </submittedName>
</protein>
<dbReference type="InterPro" id="IPR025984">
    <property type="entry name" value="DCTPP"/>
</dbReference>
<comment type="caution">
    <text evidence="1">The sequence shown here is derived from an EMBL/GenBank/DDBJ whole genome shotgun (WGS) entry which is preliminary data.</text>
</comment>
<dbReference type="PANTHER" id="PTHR46523">
    <property type="entry name" value="DCTP PYROPHOSPHATASE 1"/>
    <property type="match status" value="1"/>
</dbReference>
<dbReference type="EMBL" id="BSOZ01000003">
    <property type="protein sequence ID" value="GLS03198.1"/>
    <property type="molecule type" value="Genomic_DNA"/>
</dbReference>
<name>A0ABQ6BTJ0_9NEIS</name>
<evidence type="ECO:0000313" key="2">
    <source>
        <dbReference type="Proteomes" id="UP001156836"/>
    </source>
</evidence>
<evidence type="ECO:0000313" key="1">
    <source>
        <dbReference type="EMBL" id="GLS03198.1"/>
    </source>
</evidence>
<dbReference type="Pfam" id="PF12643">
    <property type="entry name" value="MazG-like"/>
    <property type="match status" value="1"/>
</dbReference>
<organism evidence="1 2">
    <name type="scientific">Chitiniphilus shinanonensis</name>
    <dbReference type="NCBI Taxonomy" id="553088"/>
    <lineage>
        <taxon>Bacteria</taxon>
        <taxon>Pseudomonadati</taxon>
        <taxon>Pseudomonadota</taxon>
        <taxon>Betaproteobacteria</taxon>
        <taxon>Neisseriales</taxon>
        <taxon>Chitinibacteraceae</taxon>
        <taxon>Chitiniphilus</taxon>
    </lineage>
</organism>
<sequence>MRAFAAIRRWSPIVDLSQLTTEIRAFAEARDWLPYHTPKNLAMAMSVEMAELLEHFQWLTPEQAAAVAHDPARRGPVEEEMADVLIYMLRLADVLGVDVEAAIRDKMAKNALKYPAP</sequence>
<dbReference type="PIRSF" id="PIRSF029826">
    <property type="entry name" value="UCP029826_pph"/>
    <property type="match status" value="1"/>
</dbReference>
<gene>
    <name evidence="1" type="ORF">GCM10007860_03410</name>
</gene>
<dbReference type="SUPFAM" id="SSF101386">
    <property type="entry name" value="all-alpha NTP pyrophosphatases"/>
    <property type="match status" value="1"/>
</dbReference>